<feature type="compositionally biased region" description="Polar residues" evidence="1">
    <location>
        <begin position="1745"/>
        <end position="1762"/>
    </location>
</feature>
<gene>
    <name evidence="4" type="primary">SSCI36410.1</name>
    <name evidence="3" type="ORF">SPSC_06600</name>
</gene>
<feature type="compositionally biased region" description="Polar residues" evidence="1">
    <location>
        <begin position="1"/>
        <end position="10"/>
    </location>
</feature>
<dbReference type="OrthoDB" id="660555at2759"/>
<keyword evidence="5" id="KW-1185">Reference proteome</keyword>
<accession>A0A0F7SA26</accession>
<feature type="compositionally biased region" description="Polar residues" evidence="1">
    <location>
        <begin position="1119"/>
        <end position="1132"/>
    </location>
</feature>
<feature type="compositionally biased region" description="Low complexity" evidence="1">
    <location>
        <begin position="388"/>
        <end position="421"/>
    </location>
</feature>
<feature type="compositionally biased region" description="Low complexity" evidence="1">
    <location>
        <begin position="1186"/>
        <end position="1199"/>
    </location>
</feature>
<feature type="region of interest" description="Disordered" evidence="1">
    <location>
        <begin position="1682"/>
        <end position="1725"/>
    </location>
</feature>
<dbReference type="EMBL" id="LK056694">
    <property type="protein sequence ID" value="CDU26406.1"/>
    <property type="molecule type" value="Genomic_DNA"/>
</dbReference>
<dbReference type="Pfam" id="PF00621">
    <property type="entry name" value="RhoGEF"/>
    <property type="match status" value="1"/>
</dbReference>
<feature type="compositionally biased region" description="Low complexity" evidence="1">
    <location>
        <begin position="1596"/>
        <end position="1621"/>
    </location>
</feature>
<feature type="region of interest" description="Disordered" evidence="1">
    <location>
        <begin position="1745"/>
        <end position="1765"/>
    </location>
</feature>
<feature type="compositionally biased region" description="Low complexity" evidence="1">
    <location>
        <begin position="1714"/>
        <end position="1725"/>
    </location>
</feature>
<proteinExistence type="predicted"/>
<feature type="region of interest" description="Disordered" evidence="1">
    <location>
        <begin position="174"/>
        <end position="232"/>
    </location>
</feature>
<feature type="compositionally biased region" description="Basic and acidic residues" evidence="1">
    <location>
        <begin position="219"/>
        <end position="229"/>
    </location>
</feature>
<feature type="region of interest" description="Disordered" evidence="1">
    <location>
        <begin position="321"/>
        <end position="421"/>
    </location>
</feature>
<reference evidence="5" key="2">
    <citation type="submission" date="2014-06" db="EMBL/GenBank/DDBJ databases">
        <authorList>
            <person name="Berkman P.J."/>
        </authorList>
    </citation>
    <scope>NUCLEOTIDE SEQUENCE [LARGE SCALE GENOMIC DNA]</scope>
</reference>
<feature type="compositionally biased region" description="Polar residues" evidence="1">
    <location>
        <begin position="174"/>
        <end position="183"/>
    </location>
</feature>
<feature type="compositionally biased region" description="Low complexity" evidence="1">
    <location>
        <begin position="334"/>
        <end position="343"/>
    </location>
</feature>
<dbReference type="InterPro" id="IPR000219">
    <property type="entry name" value="DH_dom"/>
</dbReference>
<evidence type="ECO:0000313" key="5">
    <source>
        <dbReference type="Proteomes" id="UP000242770"/>
    </source>
</evidence>
<feature type="compositionally biased region" description="Low complexity" evidence="1">
    <location>
        <begin position="1037"/>
        <end position="1049"/>
    </location>
</feature>
<evidence type="ECO:0000259" key="2">
    <source>
        <dbReference type="PROSITE" id="PS50010"/>
    </source>
</evidence>
<feature type="domain" description="DH" evidence="2">
    <location>
        <begin position="1770"/>
        <end position="1820"/>
    </location>
</feature>
<feature type="compositionally biased region" description="Low complexity" evidence="1">
    <location>
        <begin position="537"/>
        <end position="551"/>
    </location>
</feature>
<feature type="region of interest" description="Disordered" evidence="1">
    <location>
        <begin position="1594"/>
        <end position="1667"/>
    </location>
</feature>
<feature type="region of interest" description="Disordered" evidence="1">
    <location>
        <begin position="952"/>
        <end position="992"/>
    </location>
</feature>
<organism evidence="4 5">
    <name type="scientific">Sporisorium scitamineum</name>
    <dbReference type="NCBI Taxonomy" id="49012"/>
    <lineage>
        <taxon>Eukaryota</taxon>
        <taxon>Fungi</taxon>
        <taxon>Dikarya</taxon>
        <taxon>Basidiomycota</taxon>
        <taxon>Ustilaginomycotina</taxon>
        <taxon>Ustilaginomycetes</taxon>
        <taxon>Ustilaginales</taxon>
        <taxon>Ustilaginaceae</taxon>
        <taxon>Sporisorium</taxon>
    </lineage>
</organism>
<feature type="compositionally biased region" description="Polar residues" evidence="1">
    <location>
        <begin position="506"/>
        <end position="526"/>
    </location>
</feature>
<evidence type="ECO:0000313" key="4">
    <source>
        <dbReference type="EMBL" id="CDW97645.1"/>
    </source>
</evidence>
<feature type="compositionally biased region" description="Low complexity" evidence="1">
    <location>
        <begin position="1106"/>
        <end position="1118"/>
    </location>
</feature>
<feature type="region of interest" description="Disordered" evidence="1">
    <location>
        <begin position="1339"/>
        <end position="1373"/>
    </location>
</feature>
<feature type="compositionally biased region" description="Low complexity" evidence="1">
    <location>
        <begin position="593"/>
        <end position="609"/>
    </location>
</feature>
<feature type="region of interest" description="Disordered" evidence="1">
    <location>
        <begin position="1095"/>
        <end position="1256"/>
    </location>
</feature>
<feature type="compositionally biased region" description="Low complexity" evidence="1">
    <location>
        <begin position="184"/>
        <end position="196"/>
    </location>
</feature>
<dbReference type="PROSITE" id="PS50010">
    <property type="entry name" value="DH_2"/>
    <property type="match status" value="1"/>
</dbReference>
<reference evidence="3" key="3">
    <citation type="submission" date="2014-06" db="EMBL/GenBank/DDBJ databases">
        <authorList>
            <person name="Ju J."/>
            <person name="Zhang J."/>
        </authorList>
    </citation>
    <scope>NUCLEOTIDE SEQUENCE</scope>
    <source>
        <strain evidence="3">SscI8</strain>
    </source>
</reference>
<reference evidence="4" key="1">
    <citation type="submission" date="2014-06" db="EMBL/GenBank/DDBJ databases">
        <authorList>
            <person name="Berkman J.Paul."/>
        </authorList>
    </citation>
    <scope>NUCLEOTIDE SEQUENCE [LARGE SCALE GENOMIC DNA]</scope>
</reference>
<dbReference type="EMBL" id="CCFA01002066">
    <property type="protein sequence ID" value="CDW97645.1"/>
    <property type="molecule type" value="Genomic_DNA"/>
</dbReference>
<feature type="compositionally biased region" description="Low complexity" evidence="1">
    <location>
        <begin position="1139"/>
        <end position="1153"/>
    </location>
</feature>
<dbReference type="GO" id="GO:0005085">
    <property type="term" value="F:guanyl-nucleotide exchange factor activity"/>
    <property type="evidence" value="ECO:0007669"/>
    <property type="project" value="InterPro"/>
</dbReference>
<feature type="compositionally biased region" description="Basic and acidic residues" evidence="1">
    <location>
        <begin position="288"/>
        <end position="298"/>
    </location>
</feature>
<feature type="compositionally biased region" description="Low complexity" evidence="1">
    <location>
        <begin position="35"/>
        <end position="52"/>
    </location>
</feature>
<protein>
    <recommendedName>
        <fullName evidence="2">DH domain-containing protein</fullName>
    </recommendedName>
</protein>
<feature type="compositionally biased region" description="Polar residues" evidence="1">
    <location>
        <begin position="1021"/>
        <end position="1036"/>
    </location>
</feature>
<dbReference type="STRING" id="49012.A0A0F7SA26"/>
<feature type="compositionally biased region" description="Polar residues" evidence="1">
    <location>
        <begin position="439"/>
        <end position="448"/>
    </location>
</feature>
<feature type="compositionally biased region" description="Polar residues" evidence="1">
    <location>
        <begin position="574"/>
        <end position="585"/>
    </location>
</feature>
<feature type="compositionally biased region" description="Polar residues" evidence="1">
    <location>
        <begin position="1622"/>
        <end position="1631"/>
    </location>
</feature>
<feature type="region of interest" description="Disordered" evidence="1">
    <location>
        <begin position="1"/>
        <end position="162"/>
    </location>
</feature>
<dbReference type="Gene3D" id="1.20.900.10">
    <property type="entry name" value="Dbl homology (DH) domain"/>
    <property type="match status" value="2"/>
</dbReference>
<sequence>MAPPNISSPGASKADTSPPPLPVKTQRPGTAKSIRTLSNSSTPTLTTTRLARQPSTLSSSNATLVQQSPLPTRRPMRSSICPSSSRAPLPHPALDPSQDHHRSDSGRSTGSSRSTATTDSFFLPQHPHILNRRFKDLPAPPPSSTLADALKQPRASEAPPLGLNIAVGSSAASTSLPASQLYRSQSSVSTTPTSPEEGGGSPLGGPAPADFPPLDDEGLERKANAKSDQVDTLDDFWQSDYSYARPLLGLARSSLPPLLRFNAPISPSRSQSLDPFATPLDVPTAADGAHKSSDDDHILQNQSPPVGSVTPLVAANLQKLNSQNTSSPPARPTLSSPVLSSLSGAPTPTRRSHDDRLAVPRLSSYKPPLTSTSSDSSAVDHRSQPNKSSSSLSTSSTHENEKTTLATASKRSSTSSNSSFRMTLARQAKTLRNSFMWTPPANAQSQFKGQDCVAAGSSRPIPQGSSPSLPLPPTPSSPDETPLPIASGSVARAQQAKPATSDKMSKPTSSRSSQNSVDLHSKQSAMKSRRPEAKLDSTSPAPSTARSSKPKQPTDYAKLDERPRSRLSSRLTLQNTNWSMKISNLKTKKPGDATPSTSTAPTATLEPSSRAPRRRSKIQASLSSAGTIAPGGPLANTRDTGKRSSLIQVSERPGSPAIASTPFLTSERSSTEAQLSPSFAQTFAFLKSQIDSPSQSPPLLATALPPFKDAQISVPNAGEEARSPDVLEAGPAIPVNKAVEEHKTDVIRDAVSTPTSHPIHSQIADNEDATSQAALFDRLADSPEAVYKTLVLPQSKALPASQSLDSVAAISSNTSKKPGHKKHISLGSANLISRSARRAAADLDKRASAAPVANGHVSTRTSFSGALPVFTPVDEENNFFDALTSPLNEHPTNATASPSPDDSVLPTFATATEFFPLTATEPTSPVRNRPLASQSTATIAAVTLSATQALPQPNRTSLGRRLSGVFDTSKPRTARKNLLASPPQSPRTESTPMDVLPARAETSLGFYLRNPLRRERKASLKTATPMPTLSQSRTEISGTASSSKSPASAIRKMSSGFKFDRSSLADRAETSLGLAPGAKPRHGFSSSVLAPTKSSLARSVQPSPPSAARATARSTSTSFLGNSTSTSHSRSPQRPANPPSSFRRSPAAPARPSVVANESPTKGSIARHNALAKTPLPMANNSTSPQQSGGASAAMSQASLVAESKGPSEVRRRRTLSKPVLHPIRTSFAEEPPISRPSTAMGFRGGMTSKDRKMSQPTLDMVDDREFLAALEQVRAVQRERIEAQAQEVENKTRLARLGMMSDNYLKTKVSGSMLDDDDFVKTSADASSSTNASITKAVQDAESAASPIPGTAAKSRLRHRRSASADSKLGSTQSMSASLLDLEKDVDQRQKDIVKAYADKKSPVVPPTSDLEWGIGKASGKLHDGTFVNDDDWKKEVKALFLIRELVQTERSYARHLSSLFAAVVKMPGMTSGSSSGPGIKRKSTSNLFAAYSSAYTSKTSAQAVPPSHIGLLRTYLPQLIALSNTLVQRVEENPTSAGVGAAFDVLSAQLESTFVGWSANASEALKEMRSTELAKAKSPYKIGLVPLMPRESTEVGASTAEASSSSGSSSPASGLRSTALRMTSLTRPTSPVAARADLDAGPASHADGAMLPVKRSTKRRSTITSTSFIPPRIVVAPAAKLSSSPEQEKGADAVVGSGVGTTPSRRFGHSRSQSTFVTPTSTPTSAIAPDAWSGLSMTPSTAAALAPNTSGSAATQQQRGGKSLTPMDIAIMPTQRIPRYGLMLRDLLRNTPPESLSHARVQRAISLIQKIALLCDSAATVPAVKTAPSSGAATPLRAGSVLGMTSADSVGVQASPLLTASGFGMTKRS</sequence>
<dbReference type="SUPFAM" id="SSF48065">
    <property type="entry name" value="DBL homology domain (DH-domain)"/>
    <property type="match status" value="1"/>
</dbReference>
<feature type="region of interest" description="Disordered" evidence="1">
    <location>
        <begin position="439"/>
        <end position="659"/>
    </location>
</feature>
<evidence type="ECO:0000313" key="3">
    <source>
        <dbReference type="EMBL" id="CDU26406.1"/>
    </source>
</evidence>
<dbReference type="InterPro" id="IPR035899">
    <property type="entry name" value="DBL_dom_sf"/>
</dbReference>
<feature type="region of interest" description="Disordered" evidence="1">
    <location>
        <begin position="268"/>
        <end position="309"/>
    </location>
</feature>
<evidence type="ECO:0000256" key="1">
    <source>
        <dbReference type="SAM" id="MobiDB-lite"/>
    </source>
</evidence>
<dbReference type="Proteomes" id="UP000242770">
    <property type="component" value="Unassembled WGS sequence"/>
</dbReference>
<feature type="compositionally biased region" description="Low complexity" evidence="1">
    <location>
        <begin position="106"/>
        <end position="120"/>
    </location>
</feature>
<name>A0A0F7SA26_9BASI</name>
<feature type="region of interest" description="Disordered" evidence="1">
    <location>
        <begin position="1015"/>
        <end position="1049"/>
    </location>
</feature>
<feature type="compositionally biased region" description="Polar residues" evidence="1">
    <location>
        <begin position="53"/>
        <end position="70"/>
    </location>
</feature>